<proteinExistence type="predicted"/>
<dbReference type="RefSeq" id="WP_091838579.1">
    <property type="nucleotide sequence ID" value="NZ_FPAA01000012.1"/>
</dbReference>
<accession>A0A1I6TYM5</accession>
<reference evidence="2" key="1">
    <citation type="submission" date="2016-10" db="EMBL/GenBank/DDBJ databases">
        <authorList>
            <person name="Varghese N."/>
            <person name="Submissions S."/>
        </authorList>
    </citation>
    <scope>NUCLEOTIDE SEQUENCE [LARGE SCALE GENOMIC DNA]</scope>
    <source>
        <strain evidence="2">DSM 45789</strain>
    </source>
</reference>
<dbReference type="AlphaFoldDB" id="A0A1I6TYM5"/>
<dbReference type="OrthoDB" id="2678813at2"/>
<dbReference type="EMBL" id="FPAA01000012">
    <property type="protein sequence ID" value="SFS94301.1"/>
    <property type="molecule type" value="Genomic_DNA"/>
</dbReference>
<sequence>MLKLGRRLFASIFLSVMAVSLLSLLPALMEQGAKREDVPAFRSGSAMTLTESNLVDVLSKRPSSLQLKRVEWGEGTLTLFVSSPQEKEPLHRALVTLLRYLLVDTSNVDRLTLEVHGLSENFSVKAKRGDLVRDPGMKRANDENASLYLQKMFQVTNLGEG</sequence>
<gene>
    <name evidence="1" type="ORF">SAMN05444972_11224</name>
</gene>
<protein>
    <submittedName>
        <fullName evidence="1">Uncharacterized protein</fullName>
    </submittedName>
</protein>
<dbReference type="Proteomes" id="UP000198660">
    <property type="component" value="Unassembled WGS sequence"/>
</dbReference>
<evidence type="ECO:0000313" key="2">
    <source>
        <dbReference type="Proteomes" id="UP000198660"/>
    </source>
</evidence>
<evidence type="ECO:0000313" key="1">
    <source>
        <dbReference type="EMBL" id="SFS94301.1"/>
    </source>
</evidence>
<name>A0A1I6TYM5_9BACL</name>
<organism evidence="1 2">
    <name type="scientific">Marininema halotolerans</name>
    <dbReference type="NCBI Taxonomy" id="1155944"/>
    <lineage>
        <taxon>Bacteria</taxon>
        <taxon>Bacillati</taxon>
        <taxon>Bacillota</taxon>
        <taxon>Bacilli</taxon>
        <taxon>Bacillales</taxon>
        <taxon>Thermoactinomycetaceae</taxon>
        <taxon>Marininema</taxon>
    </lineage>
</organism>
<keyword evidence="2" id="KW-1185">Reference proteome</keyword>